<reference evidence="2 3" key="1">
    <citation type="journal article" date="2016" name="Biochim. Biophys. Acta">
        <title>Characterization of red-shifted phycobilisomes isolated from the chlorophyll f-containing cyanobacterium Halomicronema hongdechloris.</title>
        <authorList>
            <person name="Li Y."/>
            <person name="Lin Y."/>
            <person name="Garvey C.J."/>
            <person name="Birch D."/>
            <person name="Corkery R.W."/>
            <person name="Loughlin P.C."/>
            <person name="Scheer H."/>
            <person name="Willows R.D."/>
            <person name="Chen M."/>
        </authorList>
    </citation>
    <scope>NUCLEOTIDE SEQUENCE [LARGE SCALE GENOMIC DNA]</scope>
    <source>
        <strain evidence="2 3">C2206</strain>
    </source>
</reference>
<dbReference type="SUPFAM" id="SSF69635">
    <property type="entry name" value="Type III secretory system chaperone-like"/>
    <property type="match status" value="1"/>
</dbReference>
<dbReference type="OrthoDB" id="459459at2"/>
<accession>A0A1Z3HHC4</accession>
<evidence type="ECO:0000313" key="2">
    <source>
        <dbReference type="EMBL" id="ASC69663.1"/>
    </source>
</evidence>
<keyword evidence="3" id="KW-1185">Reference proteome</keyword>
<dbReference type="AlphaFoldDB" id="A0A1Z3HHC4"/>
<dbReference type="KEGG" id="hhg:XM38_005920"/>
<dbReference type="RefSeq" id="WP_088431492.1">
    <property type="nucleotide sequence ID" value="NZ_CP021983.2"/>
</dbReference>
<evidence type="ECO:0000259" key="1">
    <source>
        <dbReference type="Pfam" id="PF22551"/>
    </source>
</evidence>
<dbReference type="Proteomes" id="UP000191901">
    <property type="component" value="Chromosome"/>
</dbReference>
<protein>
    <recommendedName>
        <fullName evidence="1">TY-Chap central domain-containing protein</fullName>
    </recommendedName>
</protein>
<feature type="domain" description="TY-Chap central" evidence="1">
    <location>
        <begin position="15"/>
        <end position="144"/>
    </location>
</feature>
<proteinExistence type="predicted"/>
<dbReference type="InterPro" id="IPR054343">
    <property type="entry name" value="TY-Chap_M"/>
</dbReference>
<dbReference type="Gene3D" id="3.30.1460.10">
    <property type="match status" value="1"/>
</dbReference>
<gene>
    <name evidence="2" type="ORF">XM38_005920</name>
</gene>
<dbReference type="EMBL" id="CP021983">
    <property type="protein sequence ID" value="ASC69663.1"/>
    <property type="molecule type" value="Genomic_DNA"/>
</dbReference>
<dbReference type="Pfam" id="PF22551">
    <property type="entry name" value="TY-Chap1"/>
    <property type="match status" value="1"/>
</dbReference>
<organism evidence="2 3">
    <name type="scientific">Halomicronema hongdechloris C2206</name>
    <dbReference type="NCBI Taxonomy" id="1641165"/>
    <lineage>
        <taxon>Bacteria</taxon>
        <taxon>Bacillati</taxon>
        <taxon>Cyanobacteriota</taxon>
        <taxon>Cyanophyceae</taxon>
        <taxon>Nodosilineales</taxon>
        <taxon>Nodosilineaceae</taxon>
        <taxon>Halomicronema</taxon>
    </lineage>
</organism>
<evidence type="ECO:0000313" key="3">
    <source>
        <dbReference type="Proteomes" id="UP000191901"/>
    </source>
</evidence>
<sequence length="148" mass="16910">MEFLNSAQQQCYDRITPWMHDLFGDAVLTFEDEPLFIVNFGSAVASTRVMPWDDAESLITTRAYVVTDVTITPELTYYLLRENNGIQFGRFALDAENDVVLEHSLVGSTCDRIELKYSVTTVIRIADDYDDEIVARWGGKRALDRWSS</sequence>
<name>A0A1Z3HHC4_9CYAN</name>